<protein>
    <submittedName>
        <fullName evidence="2">Zinc c6 transcription factor</fullName>
    </submittedName>
</protein>
<reference evidence="2 3" key="2">
    <citation type="submission" date="2020-05" db="EMBL/GenBank/DDBJ databases">
        <title>Identification and distribution of gene clusters putatively required for synthesis of sphingolipid metabolism inhibitors in phylogenetically diverse species of the filamentous fungus Fusarium.</title>
        <authorList>
            <person name="Kim H.-S."/>
            <person name="Busman M."/>
            <person name="Brown D.W."/>
            <person name="Divon H."/>
            <person name="Uhlig S."/>
            <person name="Proctor R.H."/>
        </authorList>
    </citation>
    <scope>NUCLEOTIDE SEQUENCE [LARGE SCALE GENOMIC DNA]</scope>
    <source>
        <strain evidence="2 3">NRRL 25331</strain>
    </source>
</reference>
<dbReference type="AlphaFoldDB" id="A0A8H5X4G2"/>
<sequence length="176" mass="19265">MGKKKSKTNRTEAASGAPANALTTTTSTTAADPILGYRIRVLLYDFLNVTKDPRSQKRLNSTMDEHYISVPYFDDGQAAMVKAAIIDVDLVKHAAAPAAADDIEDIDRDLISQQGKDFETAVRTLLGGFLDKRRASGDARPCGPHHLAPLYAKFFGIDLEELKEDSFLGRLRRAGI</sequence>
<proteinExistence type="predicted"/>
<feature type="region of interest" description="Disordered" evidence="1">
    <location>
        <begin position="1"/>
        <end position="21"/>
    </location>
</feature>
<name>A0A8H5X4G2_FUSCI</name>
<evidence type="ECO:0000313" key="3">
    <source>
        <dbReference type="Proteomes" id="UP000572754"/>
    </source>
</evidence>
<accession>A0A8H5X4G2</accession>
<keyword evidence="3" id="KW-1185">Reference proteome</keyword>
<evidence type="ECO:0000256" key="1">
    <source>
        <dbReference type="SAM" id="MobiDB-lite"/>
    </source>
</evidence>
<dbReference type="EMBL" id="JAAQPE010000193">
    <property type="protein sequence ID" value="KAF5680689.1"/>
    <property type="molecule type" value="Genomic_DNA"/>
</dbReference>
<dbReference type="Proteomes" id="UP000572754">
    <property type="component" value="Unassembled WGS sequence"/>
</dbReference>
<evidence type="ECO:0000313" key="2">
    <source>
        <dbReference type="EMBL" id="KAF5680689.1"/>
    </source>
</evidence>
<gene>
    <name evidence="2" type="ORF">FCIRC_5788</name>
</gene>
<reference evidence="3" key="1">
    <citation type="journal article" date="2020" name="BMC Genomics">
        <title>Correction to: Identification and distribution of gene clusters required for synthesis of sphingolipid metabolism inhibitors in diverse species of the filamentous fungus Fusarium.</title>
        <authorList>
            <person name="Kim H.S."/>
            <person name="Lohmar J.M."/>
            <person name="Busman M."/>
            <person name="Brown D.W."/>
            <person name="Naumann T.A."/>
            <person name="Divon H.H."/>
            <person name="Lysoe E."/>
            <person name="Uhlig S."/>
            <person name="Proctor R.H."/>
        </authorList>
    </citation>
    <scope>NUCLEOTIDE SEQUENCE [LARGE SCALE GENOMIC DNA]</scope>
    <source>
        <strain evidence="3">NRRL 25331</strain>
    </source>
</reference>
<comment type="caution">
    <text evidence="2">The sequence shown here is derived from an EMBL/GenBank/DDBJ whole genome shotgun (WGS) entry which is preliminary data.</text>
</comment>
<organism evidence="2 3">
    <name type="scientific">Fusarium circinatum</name>
    <name type="common">Pitch canker fungus</name>
    <name type="synonym">Gibberella circinata</name>
    <dbReference type="NCBI Taxonomy" id="48490"/>
    <lineage>
        <taxon>Eukaryota</taxon>
        <taxon>Fungi</taxon>
        <taxon>Dikarya</taxon>
        <taxon>Ascomycota</taxon>
        <taxon>Pezizomycotina</taxon>
        <taxon>Sordariomycetes</taxon>
        <taxon>Hypocreomycetidae</taxon>
        <taxon>Hypocreales</taxon>
        <taxon>Nectriaceae</taxon>
        <taxon>Fusarium</taxon>
        <taxon>Fusarium fujikuroi species complex</taxon>
    </lineage>
</organism>